<reference evidence="14 15" key="1">
    <citation type="submission" date="2018-06" db="EMBL/GenBank/DDBJ databases">
        <authorList>
            <consortium name="Pathogen Informatics"/>
            <person name="Doyle S."/>
        </authorList>
    </citation>
    <scope>NUCLEOTIDE SEQUENCE [LARGE SCALE GENOMIC DNA]</scope>
    <source>
        <strain evidence="14 15">NCTC11470</strain>
    </source>
</reference>
<comment type="subcellular location">
    <subcellularLocation>
        <location evidence="2 11">Cell inner membrane</location>
        <topology evidence="2 11">Multi-pass membrane protein</topology>
    </subcellularLocation>
</comment>
<dbReference type="InterPro" id="IPR003004">
    <property type="entry name" value="GspF/PilC"/>
</dbReference>
<evidence type="ECO:0000313" key="15">
    <source>
        <dbReference type="Proteomes" id="UP000254835"/>
    </source>
</evidence>
<protein>
    <recommendedName>
        <fullName evidence="10">General secretion pathway protein F</fullName>
    </recommendedName>
</protein>
<organism evidence="14 15">
    <name type="scientific">Yersinia frederiksenii</name>
    <dbReference type="NCBI Taxonomy" id="29484"/>
    <lineage>
        <taxon>Bacteria</taxon>
        <taxon>Pseudomonadati</taxon>
        <taxon>Pseudomonadota</taxon>
        <taxon>Gammaproteobacteria</taxon>
        <taxon>Enterobacterales</taxon>
        <taxon>Yersiniaceae</taxon>
        <taxon>Yersinia</taxon>
    </lineage>
</organism>
<evidence type="ECO:0000256" key="2">
    <source>
        <dbReference type="ARBA" id="ARBA00004429"/>
    </source>
</evidence>
<keyword evidence="7 11" id="KW-0812">Transmembrane</keyword>
<dbReference type="PANTHER" id="PTHR30012">
    <property type="entry name" value="GENERAL SECRETION PATHWAY PROTEIN"/>
    <property type="match status" value="1"/>
</dbReference>
<dbReference type="PANTHER" id="PTHR30012:SF0">
    <property type="entry name" value="TYPE II SECRETION SYSTEM PROTEIN F-RELATED"/>
    <property type="match status" value="1"/>
</dbReference>
<feature type="domain" description="Type II secretion system protein GspF" evidence="13">
    <location>
        <begin position="69"/>
        <end position="191"/>
    </location>
</feature>
<evidence type="ECO:0000313" key="14">
    <source>
        <dbReference type="EMBL" id="SUP76833.1"/>
    </source>
</evidence>
<evidence type="ECO:0000256" key="5">
    <source>
        <dbReference type="ARBA" id="ARBA00022475"/>
    </source>
</evidence>
<dbReference type="PROSITE" id="PS00874">
    <property type="entry name" value="T2SP_F"/>
    <property type="match status" value="1"/>
</dbReference>
<keyword evidence="5" id="KW-1003">Cell membrane</keyword>
<evidence type="ECO:0000256" key="12">
    <source>
        <dbReference type="SAM" id="Phobius"/>
    </source>
</evidence>
<dbReference type="EMBL" id="UHJA01000001">
    <property type="protein sequence ID" value="SUP76833.1"/>
    <property type="molecule type" value="Genomic_DNA"/>
</dbReference>
<evidence type="ECO:0000256" key="3">
    <source>
        <dbReference type="ARBA" id="ARBA00005745"/>
    </source>
</evidence>
<evidence type="ECO:0000256" key="7">
    <source>
        <dbReference type="ARBA" id="ARBA00022692"/>
    </source>
</evidence>
<dbReference type="Gene3D" id="1.20.81.30">
    <property type="entry name" value="Type II secretion system (T2SS), domain F"/>
    <property type="match status" value="2"/>
</dbReference>
<evidence type="ECO:0000256" key="6">
    <source>
        <dbReference type="ARBA" id="ARBA00022519"/>
    </source>
</evidence>
<accession>A0A380PTU9</accession>
<dbReference type="InterPro" id="IPR001992">
    <property type="entry name" value="T2SS_GspF/T4SS_PilC_CS"/>
</dbReference>
<dbReference type="InterPro" id="IPR018076">
    <property type="entry name" value="T2SS_GspF_dom"/>
</dbReference>
<feature type="transmembrane region" description="Helical" evidence="12">
    <location>
        <begin position="374"/>
        <end position="395"/>
    </location>
</feature>
<sequence>MPVFNYAAINNQGVKIKGSVDAENMLAARHTLYQQNLCILNVRVKRVSLTTRVTKYFNRVSRVDLVLMTRQMSILVNAAIPLVEVLEIVEKQSVKGNVKNMIHEIRNKVIEGHSFSDSLLLYSNVFNTLYRAMITAGEVSGHLDIVLSKLAEHIEQTYRVQKKIIQSLIYPGFLILISIGVIVVLLSVVIPSLIEQFSFYEQALPLSTRVLMVSSYWVKDNALFYIFISFLFFVLFNLSLRINKVNFFIDGCCLKIPVIGKVISQLNISRYLRMMAILSSNGISLIKAMKISNTALTNQYIKKQLLNSIKLVSEGDSLSSSLASCRGFSPMILHLISSGERSGKLDTILERITFIQEQDLIGQIDIFITLLEPIIMILMAGFIFFIVLAIFQPILEMNNLIL</sequence>
<dbReference type="OrthoDB" id="9805682at2"/>
<comment type="function">
    <text evidence="1">Component of the type II secretion system inner membrane complex required for the energy-dependent secretion of extracellular factors such as proteases and toxins from the periplasm.</text>
</comment>
<evidence type="ECO:0000256" key="11">
    <source>
        <dbReference type="RuleBase" id="RU003923"/>
    </source>
</evidence>
<evidence type="ECO:0000256" key="9">
    <source>
        <dbReference type="ARBA" id="ARBA00023136"/>
    </source>
</evidence>
<evidence type="ECO:0000256" key="8">
    <source>
        <dbReference type="ARBA" id="ARBA00022989"/>
    </source>
</evidence>
<name>A0A380PTU9_YERFR</name>
<keyword evidence="6" id="KW-0997">Cell inner membrane</keyword>
<evidence type="ECO:0000256" key="1">
    <source>
        <dbReference type="ARBA" id="ARBA00002684"/>
    </source>
</evidence>
<dbReference type="PRINTS" id="PR00812">
    <property type="entry name" value="BCTERIALGSPF"/>
</dbReference>
<dbReference type="RefSeq" id="WP_032913228.1">
    <property type="nucleotide sequence ID" value="NZ_CP023964.1"/>
</dbReference>
<dbReference type="GO" id="GO:0005886">
    <property type="term" value="C:plasma membrane"/>
    <property type="evidence" value="ECO:0007669"/>
    <property type="project" value="UniProtKB-SubCell"/>
</dbReference>
<feature type="transmembrane region" description="Helical" evidence="12">
    <location>
        <begin position="222"/>
        <end position="240"/>
    </location>
</feature>
<dbReference type="InterPro" id="IPR042094">
    <property type="entry name" value="T2SS_GspF_sf"/>
</dbReference>
<gene>
    <name evidence="14" type="primary">outF</name>
    <name evidence="14" type="ORF">NCTC11470_01888</name>
</gene>
<keyword evidence="4 11" id="KW-0813">Transport</keyword>
<dbReference type="FunFam" id="1.20.81.30:FF:000001">
    <property type="entry name" value="Type II secretion system protein F"/>
    <property type="match status" value="1"/>
</dbReference>
<keyword evidence="8 12" id="KW-1133">Transmembrane helix</keyword>
<proteinExistence type="inferred from homology"/>
<feature type="transmembrane region" description="Helical" evidence="12">
    <location>
        <begin position="168"/>
        <end position="194"/>
    </location>
</feature>
<dbReference type="GeneID" id="57905902"/>
<comment type="similarity">
    <text evidence="3 11">Belongs to the GSP F family.</text>
</comment>
<evidence type="ECO:0000256" key="4">
    <source>
        <dbReference type="ARBA" id="ARBA00022448"/>
    </source>
</evidence>
<keyword evidence="9 12" id="KW-0472">Membrane</keyword>
<dbReference type="GO" id="GO:0015628">
    <property type="term" value="P:protein secretion by the type II secretion system"/>
    <property type="evidence" value="ECO:0007669"/>
    <property type="project" value="TreeGrafter"/>
</dbReference>
<evidence type="ECO:0000256" key="10">
    <source>
        <dbReference type="ARBA" id="ARBA00030750"/>
    </source>
</evidence>
<dbReference type="AlphaFoldDB" id="A0A380PTU9"/>
<dbReference type="Pfam" id="PF00482">
    <property type="entry name" value="T2SSF"/>
    <property type="match status" value="2"/>
</dbReference>
<feature type="domain" description="Type II secretion system protein GspF" evidence="13">
    <location>
        <begin position="271"/>
        <end position="392"/>
    </location>
</feature>
<evidence type="ECO:0000259" key="13">
    <source>
        <dbReference type="Pfam" id="PF00482"/>
    </source>
</evidence>
<dbReference type="Proteomes" id="UP000254835">
    <property type="component" value="Unassembled WGS sequence"/>
</dbReference>